<accession>A0A8H6Y575</accession>
<dbReference type="EMBL" id="JACAZI010000009">
    <property type="protein sequence ID" value="KAF7352161.1"/>
    <property type="molecule type" value="Genomic_DNA"/>
</dbReference>
<evidence type="ECO:0000313" key="3">
    <source>
        <dbReference type="Proteomes" id="UP000620124"/>
    </source>
</evidence>
<comment type="caution">
    <text evidence="2">The sequence shown here is derived from an EMBL/GenBank/DDBJ whole genome shotgun (WGS) entry which is preliminary data.</text>
</comment>
<organism evidence="2 3">
    <name type="scientific">Mycena venus</name>
    <dbReference type="NCBI Taxonomy" id="2733690"/>
    <lineage>
        <taxon>Eukaryota</taxon>
        <taxon>Fungi</taxon>
        <taxon>Dikarya</taxon>
        <taxon>Basidiomycota</taxon>
        <taxon>Agaricomycotina</taxon>
        <taxon>Agaricomycetes</taxon>
        <taxon>Agaricomycetidae</taxon>
        <taxon>Agaricales</taxon>
        <taxon>Marasmiineae</taxon>
        <taxon>Mycenaceae</taxon>
        <taxon>Mycena</taxon>
    </lineage>
</organism>
<dbReference type="Proteomes" id="UP000620124">
    <property type="component" value="Unassembled WGS sequence"/>
</dbReference>
<keyword evidence="3" id="KW-1185">Reference proteome</keyword>
<gene>
    <name evidence="2" type="ORF">MVEN_01179300</name>
</gene>
<dbReference type="AlphaFoldDB" id="A0A8H6Y575"/>
<sequence length="195" mass="20788">MATKLQEEFTAVLATARDFRQHADEAKWLAPHTLERVTALLSIAAEIRDILLPPEHVAPAQNTAENGQLSPHTFAEAAKAQPDRAPPRVQRASKPKRPASAPTRDAAKPGQRTAPSTRLIVELAGSRPTKKPHPDSVCRAINDALDGRLGVSAVSTSRNGNLVLHASAPACSAQALAAHRSLIWKTIAPHSSKAL</sequence>
<reference evidence="2" key="1">
    <citation type="submission" date="2020-05" db="EMBL/GenBank/DDBJ databases">
        <title>Mycena genomes resolve the evolution of fungal bioluminescence.</title>
        <authorList>
            <person name="Tsai I.J."/>
        </authorList>
    </citation>
    <scope>NUCLEOTIDE SEQUENCE</scope>
    <source>
        <strain evidence="2">CCC161011</strain>
    </source>
</reference>
<protein>
    <submittedName>
        <fullName evidence="2">Uncharacterized protein</fullName>
    </submittedName>
</protein>
<proteinExistence type="predicted"/>
<evidence type="ECO:0000256" key="1">
    <source>
        <dbReference type="SAM" id="MobiDB-lite"/>
    </source>
</evidence>
<name>A0A8H6Y575_9AGAR</name>
<dbReference type="OrthoDB" id="3009524at2759"/>
<evidence type="ECO:0000313" key="2">
    <source>
        <dbReference type="EMBL" id="KAF7352161.1"/>
    </source>
</evidence>
<feature type="region of interest" description="Disordered" evidence="1">
    <location>
        <begin position="76"/>
        <end position="117"/>
    </location>
</feature>